<proteinExistence type="predicted"/>
<dbReference type="Proteomes" id="UP000037685">
    <property type="component" value="Unassembled WGS sequence"/>
</dbReference>
<dbReference type="EMBL" id="LHCI01000106">
    <property type="protein sequence ID" value="KOX89594.1"/>
    <property type="molecule type" value="Genomic_DNA"/>
</dbReference>
<accession>A0A0N0BLI3</accession>
<comment type="caution">
    <text evidence="3">The sequence shown here is derived from an EMBL/GenBank/DDBJ whole genome shotgun (WGS) entry which is preliminary data.</text>
</comment>
<dbReference type="SUPFAM" id="SSF52499">
    <property type="entry name" value="Isochorismatase-like hydrolases"/>
    <property type="match status" value="1"/>
</dbReference>
<dbReference type="CDD" id="cd00431">
    <property type="entry name" value="cysteine_hydrolases"/>
    <property type="match status" value="1"/>
</dbReference>
<evidence type="ECO:0000313" key="3">
    <source>
        <dbReference type="EMBL" id="KOX89594.1"/>
    </source>
</evidence>
<feature type="domain" description="Isochorismatase-like" evidence="2">
    <location>
        <begin position="26"/>
        <end position="196"/>
    </location>
</feature>
<evidence type="ECO:0000313" key="4">
    <source>
        <dbReference type="Proteomes" id="UP000037685"/>
    </source>
</evidence>
<dbReference type="AlphaFoldDB" id="A0A0N0BLI3"/>
<dbReference type="InterPro" id="IPR036380">
    <property type="entry name" value="Isochorismatase-like_sf"/>
</dbReference>
<dbReference type="PATRIC" id="fig|271.14.peg.848"/>
<dbReference type="InterPro" id="IPR000868">
    <property type="entry name" value="Isochorismatase-like_dom"/>
</dbReference>
<evidence type="ECO:0000256" key="1">
    <source>
        <dbReference type="ARBA" id="ARBA00022801"/>
    </source>
</evidence>
<dbReference type="GO" id="GO:0016787">
    <property type="term" value="F:hydrolase activity"/>
    <property type="evidence" value="ECO:0007669"/>
    <property type="project" value="UniProtKB-KW"/>
</dbReference>
<dbReference type="PANTHER" id="PTHR43540">
    <property type="entry name" value="PEROXYUREIDOACRYLATE/UREIDOACRYLATE AMIDOHYDROLASE-RELATED"/>
    <property type="match status" value="1"/>
</dbReference>
<sequence length="202" mass="22681">MDHNKGMVEVPEIPKVEALELPAKETALIVVDMQNDFAHPQGTLFVPEAPKTVPAIKGLLERARQAGARVVFTQDWHREDDPEFRIWPRHAVAGTWGAEILEELKPRPEELVIQKVRYDAFYGTPLDHYLHLFGVKHLVVVGTVANICVLHTAGSAALRWYQVVLPEDGVSTLTPFDLQAALRQVTFLYQGKVTRAEGVRFV</sequence>
<dbReference type="InterPro" id="IPR050272">
    <property type="entry name" value="Isochorismatase-like_hydrls"/>
</dbReference>
<dbReference type="PANTHER" id="PTHR43540:SF6">
    <property type="entry name" value="ISOCHORISMATASE-LIKE DOMAIN-CONTAINING PROTEIN"/>
    <property type="match status" value="1"/>
</dbReference>
<name>A0A0N0BLI3_THEAQ</name>
<protein>
    <submittedName>
        <fullName evidence="3">Peroxyureidoacrylate/ureidoacrylate amidohydrolase RutB</fullName>
        <ecNumber evidence="3">3.5.1.110</ecNumber>
    </submittedName>
</protein>
<gene>
    <name evidence="3" type="primary">rutB</name>
    <name evidence="3" type="ORF">BVI061214_00766</name>
</gene>
<dbReference type="Pfam" id="PF00857">
    <property type="entry name" value="Isochorismatase"/>
    <property type="match status" value="1"/>
</dbReference>
<dbReference type="Gene3D" id="3.40.50.850">
    <property type="entry name" value="Isochorismatase-like"/>
    <property type="match status" value="1"/>
</dbReference>
<keyword evidence="1 3" id="KW-0378">Hydrolase</keyword>
<dbReference type="EC" id="3.5.1.110" evidence="3"/>
<organism evidence="3 4">
    <name type="scientific">Thermus aquaticus</name>
    <dbReference type="NCBI Taxonomy" id="271"/>
    <lineage>
        <taxon>Bacteria</taxon>
        <taxon>Thermotogati</taxon>
        <taxon>Deinococcota</taxon>
        <taxon>Deinococci</taxon>
        <taxon>Thermales</taxon>
        <taxon>Thermaceae</taxon>
        <taxon>Thermus</taxon>
    </lineage>
</organism>
<evidence type="ECO:0000259" key="2">
    <source>
        <dbReference type="Pfam" id="PF00857"/>
    </source>
</evidence>
<reference evidence="3 4" key="1">
    <citation type="submission" date="2015-07" db="EMBL/GenBank/DDBJ databases">
        <authorList>
            <person name="Noorani M."/>
        </authorList>
    </citation>
    <scope>NUCLEOTIDE SEQUENCE [LARGE SCALE GENOMIC DNA]</scope>
    <source>
        <strain evidence="4">ATCC 25104 / DSM 625 / JCM 10724 / NBRC 103206 / NCIMB 11243 / YT-1</strain>
    </source>
</reference>